<name>A0A077WVE1_9FUNG</name>
<keyword evidence="1" id="KW-0479">Metal-binding</keyword>
<proteinExistence type="predicted"/>
<dbReference type="EMBL" id="LK023339">
    <property type="protein sequence ID" value="CDS10697.1"/>
    <property type="molecule type" value="Genomic_DNA"/>
</dbReference>
<feature type="binding site" evidence="1">
    <location>
        <position position="122"/>
    </location>
    <ligand>
        <name>substrate</name>
    </ligand>
</feature>
<dbReference type="GO" id="GO:0046872">
    <property type="term" value="F:metal ion binding"/>
    <property type="evidence" value="ECO:0007669"/>
    <property type="project" value="UniProtKB-KW"/>
</dbReference>
<dbReference type="GO" id="GO:0008948">
    <property type="term" value="F:oxaloacetate decarboxylase activity"/>
    <property type="evidence" value="ECO:0007669"/>
    <property type="project" value="TreeGrafter"/>
</dbReference>
<dbReference type="SUPFAM" id="SSF89562">
    <property type="entry name" value="RraA-like"/>
    <property type="match status" value="1"/>
</dbReference>
<dbReference type="AlphaFoldDB" id="A0A077WVE1"/>
<protein>
    <submittedName>
        <fullName evidence="2">Uncharacterized protein</fullName>
    </submittedName>
</protein>
<reference evidence="2" key="1">
    <citation type="journal article" date="2014" name="Genome Announc.">
        <title>De novo whole-genome sequence and genome annotation of Lichtheimia ramosa.</title>
        <authorList>
            <person name="Linde J."/>
            <person name="Schwartze V."/>
            <person name="Binder U."/>
            <person name="Lass-Florl C."/>
            <person name="Voigt K."/>
            <person name="Horn F."/>
        </authorList>
    </citation>
    <scope>NUCLEOTIDE SEQUENCE</scope>
    <source>
        <strain evidence="2">JMRC FSU:6197</strain>
    </source>
</reference>
<dbReference type="InterPro" id="IPR005493">
    <property type="entry name" value="RraA/RraA-like"/>
</dbReference>
<dbReference type="Pfam" id="PF03737">
    <property type="entry name" value="RraA-like"/>
    <property type="match status" value="1"/>
</dbReference>
<feature type="binding site" evidence="1">
    <location>
        <position position="123"/>
    </location>
    <ligand>
        <name>substrate</name>
    </ligand>
</feature>
<dbReference type="PANTHER" id="PTHR33254:SF4">
    <property type="entry name" value="4-HYDROXY-4-METHYL-2-OXOGLUTARATE ALDOLASE 3-RELATED"/>
    <property type="match status" value="1"/>
</dbReference>
<accession>A0A077WVE1</accession>
<evidence type="ECO:0000313" key="2">
    <source>
        <dbReference type="EMBL" id="CDS10697.1"/>
    </source>
</evidence>
<dbReference type="PANTHER" id="PTHR33254">
    <property type="entry name" value="4-HYDROXY-4-METHYL-2-OXOGLUTARATE ALDOLASE 3-RELATED"/>
    <property type="match status" value="1"/>
</dbReference>
<comment type="cofactor">
    <cofactor evidence="1">
        <name>Mg(2+)</name>
        <dbReference type="ChEBI" id="CHEBI:18420"/>
    </cofactor>
</comment>
<dbReference type="Gene3D" id="3.50.30.40">
    <property type="entry name" value="Ribonuclease E inhibitor RraA/RraA-like"/>
    <property type="match status" value="1"/>
</dbReference>
<dbReference type="OrthoDB" id="1476984at2759"/>
<keyword evidence="1" id="KW-0460">Magnesium</keyword>
<organism evidence="2">
    <name type="scientific">Lichtheimia ramosa</name>
    <dbReference type="NCBI Taxonomy" id="688394"/>
    <lineage>
        <taxon>Eukaryota</taxon>
        <taxon>Fungi</taxon>
        <taxon>Fungi incertae sedis</taxon>
        <taxon>Mucoromycota</taxon>
        <taxon>Mucoromycotina</taxon>
        <taxon>Mucoromycetes</taxon>
        <taxon>Mucorales</taxon>
        <taxon>Lichtheimiaceae</taxon>
        <taxon>Lichtheimia</taxon>
    </lineage>
</organism>
<dbReference type="CDD" id="cd16841">
    <property type="entry name" value="RraA_family"/>
    <property type="match status" value="1"/>
</dbReference>
<dbReference type="InterPro" id="IPR036704">
    <property type="entry name" value="RraA/RraA-like_sf"/>
</dbReference>
<evidence type="ECO:0000256" key="1">
    <source>
        <dbReference type="PIRSR" id="PIRSR605493-1"/>
    </source>
</evidence>
<dbReference type="GO" id="GO:0047443">
    <property type="term" value="F:4-hydroxy-4-methyl-2-oxoglutarate aldolase activity"/>
    <property type="evidence" value="ECO:0007669"/>
    <property type="project" value="TreeGrafter"/>
</dbReference>
<feature type="binding site" evidence="1">
    <location>
        <begin position="100"/>
        <end position="103"/>
    </location>
    <ligand>
        <name>substrate</name>
    </ligand>
</feature>
<sequence length="224" mass="24229">MSPLPATLAALRKFSSCEIADALLKLGQRPWGGYIPDIEMWSPRYCDGDTRIVGPAFTVKMVERDNTTAPKPDEHFADAAPEGSVMVISSPADVKGACWGGLMSARAKAKKVQGVVVDGRVRDLSEHRSMEYPVFAKSHSTLPQNAFVRPSELQVPISMSTSPVTVHPGDIIVADLDGVICVPVDLLDDVIASCTKYVAIDDKCMEALKQGYGVKETFAKYRGT</sequence>
<gene>
    <name evidence="2" type="ORF">LRAMOSA11183</name>
</gene>